<comment type="caution">
    <text evidence="2">The sequence shown here is derived from an EMBL/GenBank/DDBJ whole genome shotgun (WGS) entry which is preliminary data.</text>
</comment>
<protein>
    <submittedName>
        <fullName evidence="2">Uncharacterized protein</fullName>
    </submittedName>
</protein>
<keyword evidence="1" id="KW-0472">Membrane</keyword>
<name>A0A3M7RBY6_BRAPC</name>
<evidence type="ECO:0000313" key="3">
    <source>
        <dbReference type="Proteomes" id="UP000276133"/>
    </source>
</evidence>
<feature type="transmembrane region" description="Helical" evidence="1">
    <location>
        <begin position="135"/>
        <end position="155"/>
    </location>
</feature>
<keyword evidence="3" id="KW-1185">Reference proteome</keyword>
<feature type="transmembrane region" description="Helical" evidence="1">
    <location>
        <begin position="161"/>
        <end position="184"/>
    </location>
</feature>
<gene>
    <name evidence="2" type="ORF">BpHYR1_031745</name>
</gene>
<reference evidence="2 3" key="1">
    <citation type="journal article" date="2018" name="Sci. Rep.">
        <title>Genomic signatures of local adaptation to the degree of environmental predictability in rotifers.</title>
        <authorList>
            <person name="Franch-Gras L."/>
            <person name="Hahn C."/>
            <person name="Garcia-Roger E.M."/>
            <person name="Carmona M.J."/>
            <person name="Serra M."/>
            <person name="Gomez A."/>
        </authorList>
    </citation>
    <scope>NUCLEOTIDE SEQUENCE [LARGE SCALE GENOMIC DNA]</scope>
    <source>
        <strain evidence="2">HYR1</strain>
    </source>
</reference>
<dbReference type="Proteomes" id="UP000276133">
    <property type="component" value="Unassembled WGS sequence"/>
</dbReference>
<evidence type="ECO:0000313" key="2">
    <source>
        <dbReference type="EMBL" id="RNA20778.1"/>
    </source>
</evidence>
<dbReference type="AlphaFoldDB" id="A0A3M7RBY6"/>
<sequence>MSLKIVLENVPAEVSQILYLSSTMFVSADTFCRTIFRLIVKKFLFLLFVRKFTMPAKSVVPNSCFCFFTLIQDLWTFFGKKNVLNFAQFFRISILVVQRINVLSGEGSLRLNNFQWIIFQFNAICNRLQIFFHQIWFRFSLTFLFYDLIVFNYLLALTIQVVFLESIIIISGFISKNFYTLGLWSDFRKKREKKNSGLGLDLRFPWVEVLTKS</sequence>
<accession>A0A3M7RBY6</accession>
<dbReference type="EMBL" id="REGN01003783">
    <property type="protein sequence ID" value="RNA20778.1"/>
    <property type="molecule type" value="Genomic_DNA"/>
</dbReference>
<keyword evidence="1" id="KW-1133">Transmembrane helix</keyword>
<evidence type="ECO:0000256" key="1">
    <source>
        <dbReference type="SAM" id="Phobius"/>
    </source>
</evidence>
<proteinExistence type="predicted"/>
<organism evidence="2 3">
    <name type="scientific">Brachionus plicatilis</name>
    <name type="common">Marine rotifer</name>
    <name type="synonym">Brachionus muelleri</name>
    <dbReference type="NCBI Taxonomy" id="10195"/>
    <lineage>
        <taxon>Eukaryota</taxon>
        <taxon>Metazoa</taxon>
        <taxon>Spiralia</taxon>
        <taxon>Gnathifera</taxon>
        <taxon>Rotifera</taxon>
        <taxon>Eurotatoria</taxon>
        <taxon>Monogononta</taxon>
        <taxon>Pseudotrocha</taxon>
        <taxon>Ploima</taxon>
        <taxon>Brachionidae</taxon>
        <taxon>Brachionus</taxon>
    </lineage>
</organism>
<keyword evidence="1" id="KW-0812">Transmembrane</keyword>